<evidence type="ECO:0000256" key="3">
    <source>
        <dbReference type="ARBA" id="ARBA00022525"/>
    </source>
</evidence>
<dbReference type="GO" id="GO:0046872">
    <property type="term" value="F:metal ion binding"/>
    <property type="evidence" value="ECO:0007669"/>
    <property type="project" value="UniProtKB-KW"/>
</dbReference>
<keyword evidence="5 9" id="KW-0732">Signal</keyword>
<feature type="domain" description="Pectate disaccharide-lyase-like central Ig-like" evidence="12">
    <location>
        <begin position="302"/>
        <end position="382"/>
    </location>
</feature>
<dbReference type="Pfam" id="PF25850">
    <property type="entry name" value="PelX_Ig"/>
    <property type="match status" value="1"/>
</dbReference>
<dbReference type="Pfam" id="PF25849">
    <property type="entry name" value="PelX_N"/>
    <property type="match status" value="1"/>
</dbReference>
<keyword evidence="4" id="KW-0479">Metal-binding</keyword>
<evidence type="ECO:0000259" key="10">
    <source>
        <dbReference type="Pfam" id="PF22842"/>
    </source>
</evidence>
<evidence type="ECO:0000256" key="1">
    <source>
        <dbReference type="ARBA" id="ARBA00001913"/>
    </source>
</evidence>
<keyword evidence="7 13" id="KW-0456">Lyase</keyword>
<evidence type="ECO:0000256" key="4">
    <source>
        <dbReference type="ARBA" id="ARBA00022723"/>
    </source>
</evidence>
<feature type="chain" id="PRO_5009929918" evidence="9">
    <location>
        <begin position="18"/>
        <end position="750"/>
    </location>
</feature>
<evidence type="ECO:0000256" key="9">
    <source>
        <dbReference type="SAM" id="SignalP"/>
    </source>
</evidence>
<keyword evidence="14" id="KW-1185">Reference proteome</keyword>
<dbReference type="RefSeq" id="WP_073581461.1">
    <property type="nucleotide sequence ID" value="NZ_AP024897.1"/>
</dbReference>
<name>A0A1M7YTI2_9VIBR</name>
<feature type="signal peptide" evidence="9">
    <location>
        <begin position="1"/>
        <end position="17"/>
    </location>
</feature>
<protein>
    <submittedName>
        <fullName evidence="13">Pectate disaccharide-lyase</fullName>
        <ecNumber evidence="13">4.2.2.9</ecNumber>
    </submittedName>
</protein>
<proteinExistence type="inferred from homology"/>
<dbReference type="InterPro" id="IPR012334">
    <property type="entry name" value="Pectin_lyas_fold"/>
</dbReference>
<keyword evidence="6" id="KW-0106">Calcium</keyword>
<evidence type="ECO:0000256" key="8">
    <source>
        <dbReference type="ARBA" id="ARBA00038263"/>
    </source>
</evidence>
<feature type="domain" description="Pectate disaccharide-lyase-like N-terminal" evidence="11">
    <location>
        <begin position="38"/>
        <end position="283"/>
    </location>
</feature>
<dbReference type="GO" id="GO:0005576">
    <property type="term" value="C:extracellular region"/>
    <property type="evidence" value="ECO:0007669"/>
    <property type="project" value="UniProtKB-SubCell"/>
</dbReference>
<dbReference type="SUPFAM" id="SSF51126">
    <property type="entry name" value="Pectin lyase-like"/>
    <property type="match status" value="1"/>
</dbReference>
<dbReference type="PANTHER" id="PTHR40088">
    <property type="entry name" value="PECTATE LYASE (EUROFUNG)"/>
    <property type="match status" value="1"/>
</dbReference>
<evidence type="ECO:0000256" key="7">
    <source>
        <dbReference type="ARBA" id="ARBA00023239"/>
    </source>
</evidence>
<dbReference type="PANTHER" id="PTHR40088:SF1">
    <property type="entry name" value="PECTATE LYASE PEL9"/>
    <property type="match status" value="1"/>
</dbReference>
<dbReference type="InterPro" id="IPR058863">
    <property type="entry name" value="PelX-like_Ig"/>
</dbReference>
<dbReference type="Proteomes" id="UP000184600">
    <property type="component" value="Unassembled WGS sequence"/>
</dbReference>
<dbReference type="InterPro" id="IPR011050">
    <property type="entry name" value="Pectin_lyase_fold/virulence"/>
</dbReference>
<reference evidence="14" key="1">
    <citation type="submission" date="2016-12" db="EMBL/GenBank/DDBJ databases">
        <authorList>
            <person name="Rodrigo-Torres L."/>
            <person name="Arahal R.D."/>
            <person name="Lucena T."/>
        </authorList>
    </citation>
    <scope>NUCLEOTIDE SEQUENCE [LARGE SCALE GENOMIC DNA]</scope>
</reference>
<comment type="subcellular location">
    <subcellularLocation>
        <location evidence="2">Secreted</location>
    </subcellularLocation>
</comment>
<dbReference type="PROSITE" id="PS51257">
    <property type="entry name" value="PROKAR_LIPOPROTEIN"/>
    <property type="match status" value="1"/>
</dbReference>
<gene>
    <name evidence="13" type="primary">pelX_1</name>
    <name evidence="13" type="ORF">VQ7734_01718</name>
</gene>
<sequence>MKIAQVPLVLTSVLAVAACSTHQSTADYIKNTDNLTWQAITFGQSTDLNFGSTIRPEKVGTNEVTINGQPVKAGPLAKQFTIESRGGKIANSHEGVTFYYTKLPTDLNFTLSATVVLEQFGPETGSTPNRQEGAGLMVRDVLGKPRLNPQPEGLEEFPSASNMVMNLLRANKKANNGLININAAYREGIYEPWGTAHNKMSKKEFIKGVTYGENKPYHMTLTRTDTGYNVSYDNGTVNKTYNLKGADANIVEMQDPDYQYVGFFASRNAKIHVSDVKLKLSEAHTVDTPRYVAKQVKPLLQRASSEKSAVNEYIVQARANYAGTFSASQNGKVLVKDMALKAGEMFSYPTKLTRTKTRMAVTFTPSEGPSEKPIHDTYTVVRKVISHPMRLVVNPKGNHGRMKLADAIELLPAGGTIVMERGNYDGLVIPVSASGAPGARKTIKAQKGVKVTGRYMHEGNYWNVSDLEVDGARTIVHGSHNNFDRMLTHNSPDTGFQISSSKKVGRALWASYNVIRDSESYNNMDKSRINADGFAVKMRVGDGNTLIRCVSHHNIDDGYDLFNKVEDGPDGAVTIIDSIAYMNGQTMTVKNKKGGTRGNGFKLGGEGLPVPHVVKGSLAFRNSMDGFTDNFNPGSFTVDNNVSIDNKRFNFLFRKSPYSGQVKQGTFENNRSYRFYVTSKYSDVVNAFKKANNRFISKGKTTDANGHVVSAEKLSQLKKASYIPSGAKAAQYESAVQQIEKIVENNKDTQ</sequence>
<dbReference type="STRING" id="1117707.VQ7734_01718"/>
<dbReference type="InterPro" id="IPR053868">
    <property type="entry name" value="Pel9A-like_beta_helix"/>
</dbReference>
<keyword evidence="3" id="KW-0964">Secreted</keyword>
<evidence type="ECO:0000313" key="14">
    <source>
        <dbReference type="Proteomes" id="UP000184600"/>
    </source>
</evidence>
<dbReference type="InterPro" id="IPR058953">
    <property type="entry name" value="PelX-like_N"/>
</dbReference>
<evidence type="ECO:0000259" key="12">
    <source>
        <dbReference type="Pfam" id="PF25850"/>
    </source>
</evidence>
<comment type="similarity">
    <text evidence="8">Belongs to the polysaccharide lyase 9 family.</text>
</comment>
<organism evidence="13 14">
    <name type="scientific">Vibrio quintilis</name>
    <dbReference type="NCBI Taxonomy" id="1117707"/>
    <lineage>
        <taxon>Bacteria</taxon>
        <taxon>Pseudomonadati</taxon>
        <taxon>Pseudomonadota</taxon>
        <taxon>Gammaproteobacteria</taxon>
        <taxon>Vibrionales</taxon>
        <taxon>Vibrionaceae</taxon>
        <taxon>Vibrio</taxon>
    </lineage>
</organism>
<dbReference type="Gene3D" id="2.160.20.10">
    <property type="entry name" value="Single-stranded right-handed beta-helix, Pectin lyase-like"/>
    <property type="match status" value="1"/>
</dbReference>
<dbReference type="GO" id="GO:0047489">
    <property type="term" value="F:pectate disaccharide-lyase activity"/>
    <property type="evidence" value="ECO:0007669"/>
    <property type="project" value="UniProtKB-EC"/>
</dbReference>
<dbReference type="AlphaFoldDB" id="A0A1M7YTI2"/>
<dbReference type="InterPro" id="IPR052052">
    <property type="entry name" value="Polysaccharide_Lyase_9"/>
</dbReference>
<evidence type="ECO:0000313" key="13">
    <source>
        <dbReference type="EMBL" id="SHO55957.1"/>
    </source>
</evidence>
<dbReference type="EC" id="4.2.2.9" evidence="13"/>
<dbReference type="EMBL" id="FRFG01000019">
    <property type="protein sequence ID" value="SHO55957.1"/>
    <property type="molecule type" value="Genomic_DNA"/>
</dbReference>
<dbReference type="OrthoDB" id="8660908at2"/>
<evidence type="ECO:0000259" key="11">
    <source>
        <dbReference type="Pfam" id="PF25849"/>
    </source>
</evidence>
<feature type="domain" description="Pel9A-like right handed beta-helix region" evidence="10">
    <location>
        <begin position="474"/>
        <end position="659"/>
    </location>
</feature>
<dbReference type="Pfam" id="PF22842">
    <property type="entry name" value="Pel9A-like_beta_helix"/>
    <property type="match status" value="1"/>
</dbReference>
<evidence type="ECO:0000256" key="2">
    <source>
        <dbReference type="ARBA" id="ARBA00004613"/>
    </source>
</evidence>
<evidence type="ECO:0000256" key="6">
    <source>
        <dbReference type="ARBA" id="ARBA00022837"/>
    </source>
</evidence>
<evidence type="ECO:0000256" key="5">
    <source>
        <dbReference type="ARBA" id="ARBA00022729"/>
    </source>
</evidence>
<accession>A0A1M7YTI2</accession>
<comment type="cofactor">
    <cofactor evidence="1">
        <name>Ca(2+)</name>
        <dbReference type="ChEBI" id="CHEBI:29108"/>
    </cofactor>
</comment>